<proteinExistence type="predicted"/>
<dbReference type="Pfam" id="PF07331">
    <property type="entry name" value="TctB"/>
    <property type="match status" value="1"/>
</dbReference>
<evidence type="ECO:0000259" key="2">
    <source>
        <dbReference type="Pfam" id="PF07331"/>
    </source>
</evidence>
<evidence type="ECO:0000313" key="4">
    <source>
        <dbReference type="Proteomes" id="UP000014400"/>
    </source>
</evidence>
<keyword evidence="1" id="KW-0472">Membrane</keyword>
<sequence>MRSAAQHEEMVATAMIKNQKDFAAGLFYIVIGLFGATTLGENEIGSLSRMGPGYFPLIISTGIILTGLAIAVKSLLLTPALPSEGRIELGRPFSGLLILGSVALYAATLLTLGFVLSISLMVIAASCAHPLFRLRDAVISAVILTTLSALLFVGGLGLIVPMWPTFF</sequence>
<accession>S3BRP0</accession>
<organism evidence="3 4">
    <name type="scientific">Sutterella wadsworthensis HGA0223</name>
    <dbReference type="NCBI Taxonomy" id="1203554"/>
    <lineage>
        <taxon>Bacteria</taxon>
        <taxon>Pseudomonadati</taxon>
        <taxon>Pseudomonadota</taxon>
        <taxon>Betaproteobacteria</taxon>
        <taxon>Burkholderiales</taxon>
        <taxon>Sutterellaceae</taxon>
        <taxon>Sutterella</taxon>
    </lineage>
</organism>
<dbReference type="PATRIC" id="fig|1203554.3.peg.270"/>
<dbReference type="InterPro" id="IPR009936">
    <property type="entry name" value="DUF1468"/>
</dbReference>
<dbReference type="AlphaFoldDB" id="S3BRP0"/>
<name>S3BRP0_9BURK</name>
<gene>
    <name evidence="3" type="ORF">HMPREF1476_00292</name>
</gene>
<dbReference type="eggNOG" id="ENOG502ZU9N">
    <property type="taxonomic scope" value="Bacteria"/>
</dbReference>
<feature type="domain" description="DUF1468" evidence="2">
    <location>
        <begin position="23"/>
        <end position="161"/>
    </location>
</feature>
<dbReference type="Proteomes" id="UP000014400">
    <property type="component" value="Unassembled WGS sequence"/>
</dbReference>
<evidence type="ECO:0000313" key="3">
    <source>
        <dbReference type="EMBL" id="EPE02056.1"/>
    </source>
</evidence>
<comment type="caution">
    <text evidence="3">The sequence shown here is derived from an EMBL/GenBank/DDBJ whole genome shotgun (WGS) entry which is preliminary data.</text>
</comment>
<evidence type="ECO:0000256" key="1">
    <source>
        <dbReference type="SAM" id="Phobius"/>
    </source>
</evidence>
<dbReference type="HOGENOM" id="CLU_108885_1_0_4"/>
<feature type="transmembrane region" description="Helical" evidence="1">
    <location>
        <begin position="53"/>
        <end position="76"/>
    </location>
</feature>
<dbReference type="EMBL" id="ATCF01000004">
    <property type="protein sequence ID" value="EPE02056.1"/>
    <property type="molecule type" value="Genomic_DNA"/>
</dbReference>
<dbReference type="STRING" id="1203554.HMPREF1476_00292"/>
<reference evidence="3 4" key="1">
    <citation type="submission" date="2013-04" db="EMBL/GenBank/DDBJ databases">
        <title>The Genome Sequence of Sutterella wadsworthensis HGA0223.</title>
        <authorList>
            <consortium name="The Broad Institute Genomics Platform"/>
            <person name="Earl A."/>
            <person name="Ward D."/>
            <person name="Feldgarden M."/>
            <person name="Gevers D."/>
            <person name="Schmidt T.M."/>
            <person name="Dover J."/>
            <person name="Dai D."/>
            <person name="Walker B."/>
            <person name="Young S."/>
            <person name="Zeng Q."/>
            <person name="Gargeya S."/>
            <person name="Fitzgerald M."/>
            <person name="Haas B."/>
            <person name="Abouelleil A."/>
            <person name="Allen A.W."/>
            <person name="Alvarado L."/>
            <person name="Arachchi H.M."/>
            <person name="Berlin A.M."/>
            <person name="Chapman S.B."/>
            <person name="Gainer-Dewar J."/>
            <person name="Goldberg J."/>
            <person name="Griggs A."/>
            <person name="Gujja S."/>
            <person name="Hansen M."/>
            <person name="Howarth C."/>
            <person name="Imamovic A."/>
            <person name="Ireland A."/>
            <person name="Larimer J."/>
            <person name="McCowan C."/>
            <person name="Murphy C."/>
            <person name="Pearson M."/>
            <person name="Poon T.W."/>
            <person name="Priest M."/>
            <person name="Roberts A."/>
            <person name="Saif S."/>
            <person name="Shea T."/>
            <person name="Sisk P."/>
            <person name="Sykes S."/>
            <person name="Wortman J."/>
            <person name="Nusbaum C."/>
            <person name="Birren B."/>
        </authorList>
    </citation>
    <scope>NUCLEOTIDE SEQUENCE [LARGE SCALE GENOMIC DNA]</scope>
    <source>
        <strain evidence="3 4">HGA0223</strain>
    </source>
</reference>
<feature type="transmembrane region" description="Helical" evidence="1">
    <location>
        <begin position="137"/>
        <end position="163"/>
    </location>
</feature>
<keyword evidence="1" id="KW-0812">Transmembrane</keyword>
<feature type="transmembrane region" description="Helical" evidence="1">
    <location>
        <begin position="96"/>
        <end position="125"/>
    </location>
</feature>
<feature type="transmembrane region" description="Helical" evidence="1">
    <location>
        <begin position="22"/>
        <end position="41"/>
    </location>
</feature>
<protein>
    <recommendedName>
        <fullName evidence="2">DUF1468 domain-containing protein</fullName>
    </recommendedName>
</protein>
<keyword evidence="4" id="KW-1185">Reference proteome</keyword>
<keyword evidence="1" id="KW-1133">Transmembrane helix</keyword>